<protein>
    <submittedName>
        <fullName evidence="1">Uncharacterized protein</fullName>
    </submittedName>
</protein>
<dbReference type="Proteomes" id="UP001148629">
    <property type="component" value="Unassembled WGS sequence"/>
</dbReference>
<sequence length="90" mass="9182">MYSLKNLIILALASTALACRCTEGGKAGGRLDVSATENSCQEAGGTTVNGGSANVNCANSNHARFDDRCKANTGKFGTGIPNLRSTCGRA</sequence>
<reference evidence="1" key="1">
    <citation type="submission" date="2022-08" db="EMBL/GenBank/DDBJ databases">
        <title>Genome Sequence of Fusarium decemcellulare.</title>
        <authorList>
            <person name="Buettner E."/>
        </authorList>
    </citation>
    <scope>NUCLEOTIDE SEQUENCE</scope>
    <source>
        <strain evidence="1">Babe19</strain>
    </source>
</reference>
<organism evidence="1 2">
    <name type="scientific">Fusarium decemcellulare</name>
    <dbReference type="NCBI Taxonomy" id="57161"/>
    <lineage>
        <taxon>Eukaryota</taxon>
        <taxon>Fungi</taxon>
        <taxon>Dikarya</taxon>
        <taxon>Ascomycota</taxon>
        <taxon>Pezizomycotina</taxon>
        <taxon>Sordariomycetes</taxon>
        <taxon>Hypocreomycetidae</taxon>
        <taxon>Hypocreales</taxon>
        <taxon>Nectriaceae</taxon>
        <taxon>Fusarium</taxon>
        <taxon>Fusarium decemcellulare species complex</taxon>
    </lineage>
</organism>
<accession>A0ACC1SU89</accession>
<proteinExistence type="predicted"/>
<comment type="caution">
    <text evidence="1">The sequence shown here is derived from an EMBL/GenBank/DDBJ whole genome shotgun (WGS) entry which is preliminary data.</text>
</comment>
<evidence type="ECO:0000313" key="1">
    <source>
        <dbReference type="EMBL" id="KAJ3546493.1"/>
    </source>
</evidence>
<evidence type="ECO:0000313" key="2">
    <source>
        <dbReference type="Proteomes" id="UP001148629"/>
    </source>
</evidence>
<dbReference type="EMBL" id="JANRMS010000111">
    <property type="protein sequence ID" value="KAJ3546493.1"/>
    <property type="molecule type" value="Genomic_DNA"/>
</dbReference>
<gene>
    <name evidence="1" type="ORF">NM208_g1969</name>
</gene>
<name>A0ACC1SU89_9HYPO</name>
<keyword evidence="2" id="KW-1185">Reference proteome</keyword>